<evidence type="ECO:0000256" key="2">
    <source>
        <dbReference type="PROSITE-ProRule" id="PRU00252"/>
    </source>
</evidence>
<dbReference type="EMBL" id="JAHWXH010000002">
    <property type="protein sequence ID" value="MDS0246285.1"/>
    <property type="molecule type" value="Genomic_DNA"/>
</dbReference>
<sequence length="178" mass="18717">MTAQITLVGNIATPPQLKTLASGLTITTFRLASSQRRFDQSSGGWVDGERSFFTVSAYRRLAEHVHRSLNRGDRVVLTGRVKVREWENDSGKGTAVEIDAEAIGPDLMWGTTVFQRDGAPQGAAPASADTWAVPGGGDAVGGPSDAAPRGSVPSGEWPTVEPGAALANDARELEGTPF</sequence>
<keyword evidence="1 2" id="KW-0238">DNA-binding</keyword>
<dbReference type="Proteomes" id="UP001183582">
    <property type="component" value="Unassembled WGS sequence"/>
</dbReference>
<dbReference type="RefSeq" id="WP_310891808.1">
    <property type="nucleotide sequence ID" value="NZ_BAAAGR010000002.1"/>
</dbReference>
<dbReference type="Pfam" id="PF00436">
    <property type="entry name" value="SSB"/>
    <property type="match status" value="1"/>
</dbReference>
<name>A0AAJ2HEX1_9MICO</name>
<dbReference type="CDD" id="cd04496">
    <property type="entry name" value="SSB_OBF"/>
    <property type="match status" value="1"/>
</dbReference>
<feature type="region of interest" description="Disordered" evidence="4">
    <location>
        <begin position="118"/>
        <end position="178"/>
    </location>
</feature>
<evidence type="ECO:0000256" key="4">
    <source>
        <dbReference type="SAM" id="MobiDB-lite"/>
    </source>
</evidence>
<evidence type="ECO:0000313" key="5">
    <source>
        <dbReference type="EMBL" id="MDS0246285.1"/>
    </source>
</evidence>
<dbReference type="InterPro" id="IPR011344">
    <property type="entry name" value="ssDNA-bd"/>
</dbReference>
<dbReference type="PANTHER" id="PTHR10302:SF27">
    <property type="entry name" value="SINGLE-STRANDED DNA-BINDING PROTEIN"/>
    <property type="match status" value="1"/>
</dbReference>
<dbReference type="GeneID" id="301458928"/>
<dbReference type="AlphaFoldDB" id="A0AAJ2HEX1"/>
<evidence type="ECO:0000256" key="1">
    <source>
        <dbReference type="ARBA" id="ARBA00023125"/>
    </source>
</evidence>
<proteinExistence type="predicted"/>
<dbReference type="InterPro" id="IPR000424">
    <property type="entry name" value="Primosome_PriB/ssb"/>
</dbReference>
<protein>
    <recommendedName>
        <fullName evidence="3">Single-stranded DNA-binding protein</fullName>
    </recommendedName>
</protein>
<reference evidence="5 6" key="1">
    <citation type="submission" date="2021-06" db="EMBL/GenBank/DDBJ databases">
        <title>Genome-based taxonomic framework of Microbacterium strains isolated from marine environment, the description of four new species and reclassification of four preexisting species.</title>
        <authorList>
            <person name="Lee S.D."/>
            <person name="Kim S.-M."/>
            <person name="Byeon Y.-S."/>
            <person name="Yang H.L."/>
            <person name="Kim I.S."/>
        </authorList>
    </citation>
    <scope>NUCLEOTIDE SEQUENCE [LARGE SCALE GENOMIC DNA]</scope>
    <source>
        <strain evidence="5 6">KACC 20514</strain>
    </source>
</reference>
<evidence type="ECO:0000256" key="3">
    <source>
        <dbReference type="RuleBase" id="RU000524"/>
    </source>
</evidence>
<dbReference type="GO" id="GO:0009295">
    <property type="term" value="C:nucleoid"/>
    <property type="evidence" value="ECO:0007669"/>
    <property type="project" value="TreeGrafter"/>
</dbReference>
<dbReference type="NCBIfam" id="TIGR00621">
    <property type="entry name" value="ssb"/>
    <property type="match status" value="1"/>
</dbReference>
<gene>
    <name evidence="5" type="primary">ssb</name>
    <name evidence="5" type="ORF">KZC50_11805</name>
</gene>
<evidence type="ECO:0000313" key="6">
    <source>
        <dbReference type="Proteomes" id="UP001183582"/>
    </source>
</evidence>
<dbReference type="Gene3D" id="2.40.50.140">
    <property type="entry name" value="Nucleic acid-binding proteins"/>
    <property type="match status" value="1"/>
</dbReference>
<dbReference type="PANTHER" id="PTHR10302">
    <property type="entry name" value="SINGLE-STRANDED DNA-BINDING PROTEIN"/>
    <property type="match status" value="1"/>
</dbReference>
<dbReference type="GO" id="GO:0006260">
    <property type="term" value="P:DNA replication"/>
    <property type="evidence" value="ECO:0007669"/>
    <property type="project" value="InterPro"/>
</dbReference>
<organism evidence="5 6">
    <name type="scientific">Microbacterium aurantiacum</name>
    <dbReference type="NCBI Taxonomy" id="162393"/>
    <lineage>
        <taxon>Bacteria</taxon>
        <taxon>Bacillati</taxon>
        <taxon>Actinomycetota</taxon>
        <taxon>Actinomycetes</taxon>
        <taxon>Micrococcales</taxon>
        <taxon>Microbacteriaceae</taxon>
        <taxon>Microbacterium</taxon>
    </lineage>
</organism>
<dbReference type="PROSITE" id="PS50935">
    <property type="entry name" value="SSB"/>
    <property type="match status" value="1"/>
</dbReference>
<dbReference type="InterPro" id="IPR012340">
    <property type="entry name" value="NA-bd_OB-fold"/>
</dbReference>
<comment type="caution">
    <text evidence="5">The sequence shown here is derived from an EMBL/GenBank/DDBJ whole genome shotgun (WGS) entry which is preliminary data.</text>
</comment>
<accession>A0AAJ2HEX1</accession>
<dbReference type="GO" id="GO:0003697">
    <property type="term" value="F:single-stranded DNA binding"/>
    <property type="evidence" value="ECO:0007669"/>
    <property type="project" value="InterPro"/>
</dbReference>
<feature type="compositionally biased region" description="Basic and acidic residues" evidence="4">
    <location>
        <begin position="169"/>
        <end position="178"/>
    </location>
</feature>
<dbReference type="SUPFAM" id="SSF50249">
    <property type="entry name" value="Nucleic acid-binding proteins"/>
    <property type="match status" value="1"/>
</dbReference>